<feature type="domain" description="Glycosyl hydrolase family 13 catalytic" evidence="4">
    <location>
        <begin position="13"/>
        <end position="434"/>
    </location>
</feature>
<evidence type="ECO:0000256" key="1">
    <source>
        <dbReference type="ARBA" id="ARBA00008061"/>
    </source>
</evidence>
<organism evidence="5 6">
    <name type="scientific">Bosea psychrotolerans</name>
    <dbReference type="NCBI Taxonomy" id="1871628"/>
    <lineage>
        <taxon>Bacteria</taxon>
        <taxon>Pseudomonadati</taxon>
        <taxon>Pseudomonadota</taxon>
        <taxon>Alphaproteobacteria</taxon>
        <taxon>Hyphomicrobiales</taxon>
        <taxon>Boseaceae</taxon>
        <taxon>Bosea</taxon>
    </lineage>
</organism>
<evidence type="ECO:0000256" key="3">
    <source>
        <dbReference type="ARBA" id="ARBA00023295"/>
    </source>
</evidence>
<evidence type="ECO:0000313" key="5">
    <source>
        <dbReference type="EMBL" id="POR53097.1"/>
    </source>
</evidence>
<dbReference type="PANTHER" id="PTHR10357">
    <property type="entry name" value="ALPHA-AMYLASE FAMILY MEMBER"/>
    <property type="match status" value="1"/>
</dbReference>
<dbReference type="InterPro" id="IPR017853">
    <property type="entry name" value="GH"/>
</dbReference>
<dbReference type="AlphaFoldDB" id="A0A2S4MF94"/>
<dbReference type="SMART" id="SM00642">
    <property type="entry name" value="Aamy"/>
    <property type="match status" value="1"/>
</dbReference>
<name>A0A2S4MF94_9HYPH</name>
<dbReference type="EMBL" id="PQFZ01000004">
    <property type="protein sequence ID" value="POR53097.1"/>
    <property type="molecule type" value="Genomic_DNA"/>
</dbReference>
<evidence type="ECO:0000259" key="4">
    <source>
        <dbReference type="SMART" id="SM00642"/>
    </source>
</evidence>
<dbReference type="Pfam" id="PF00128">
    <property type="entry name" value="Alpha-amylase"/>
    <property type="match status" value="1"/>
</dbReference>
<dbReference type="InterPro" id="IPR013780">
    <property type="entry name" value="Glyco_hydro_b"/>
</dbReference>
<dbReference type="Gene3D" id="3.90.400.10">
    <property type="entry name" value="Oligo-1,6-glucosidase, Domain 2"/>
    <property type="match status" value="1"/>
</dbReference>
<proteinExistence type="inferred from homology"/>
<dbReference type="PANTHER" id="PTHR10357:SF179">
    <property type="entry name" value="NEUTRAL AND BASIC AMINO ACID TRANSPORT PROTEIN RBAT"/>
    <property type="match status" value="1"/>
</dbReference>
<dbReference type="InterPro" id="IPR006047">
    <property type="entry name" value="GH13_cat_dom"/>
</dbReference>
<comment type="caution">
    <text evidence="5">The sequence shown here is derived from an EMBL/GenBank/DDBJ whole genome shotgun (WGS) entry which is preliminary data.</text>
</comment>
<gene>
    <name evidence="5" type="ORF">CYD53_10472</name>
</gene>
<comment type="similarity">
    <text evidence="1">Belongs to the glycosyl hydrolase 13 family.</text>
</comment>
<dbReference type="SUPFAM" id="SSF51011">
    <property type="entry name" value="Glycosyl hydrolase domain"/>
    <property type="match status" value="1"/>
</dbReference>
<dbReference type="SUPFAM" id="SSF51445">
    <property type="entry name" value="(Trans)glycosidases"/>
    <property type="match status" value="1"/>
</dbReference>
<keyword evidence="3" id="KW-0326">Glycosidase</keyword>
<keyword evidence="2" id="KW-0378">Hydrolase</keyword>
<evidence type="ECO:0000313" key="6">
    <source>
        <dbReference type="Proteomes" id="UP000236919"/>
    </source>
</evidence>
<dbReference type="GO" id="GO:0009313">
    <property type="term" value="P:oligosaccharide catabolic process"/>
    <property type="evidence" value="ECO:0007669"/>
    <property type="project" value="TreeGrafter"/>
</dbReference>
<dbReference type="InterPro" id="IPR045857">
    <property type="entry name" value="O16G_dom_2"/>
</dbReference>
<protein>
    <submittedName>
        <fullName evidence="5">Alpha-glucosidase</fullName>
    </submittedName>
</protein>
<dbReference type="GO" id="GO:0004556">
    <property type="term" value="F:alpha-amylase activity"/>
    <property type="evidence" value="ECO:0007669"/>
    <property type="project" value="TreeGrafter"/>
</dbReference>
<dbReference type="Gene3D" id="2.60.40.1180">
    <property type="entry name" value="Golgi alpha-mannosidase II"/>
    <property type="match status" value="1"/>
</dbReference>
<dbReference type="Proteomes" id="UP000236919">
    <property type="component" value="Unassembled WGS sequence"/>
</dbReference>
<dbReference type="Gene3D" id="3.20.20.80">
    <property type="entry name" value="Glycosidases"/>
    <property type="match status" value="2"/>
</dbReference>
<dbReference type="FunFam" id="3.90.400.10:FF:000002">
    <property type="entry name" value="Sucrose isomerase"/>
    <property type="match status" value="1"/>
</dbReference>
<sequence length="570" mass="63557">MTAPWWQAGVIYQIYPRSFQDTDGDGIGDLKGIARRLDYLAGFGIDAIWLSPIYPSPMADFGYDVADYCGVDPCFGTLADFDDLLDQVHARGLKLLLDFVPNHSSDRHTWFVESRASRLNPKRDWYLWRDPAPDGGPPNNWISDFGGSAWEWDEATGQYYYHAFLKQQPDLNWRNPAVRAAMHEVMRFWFDRGVDGLRIDVLWHLIKAADFPDNPPNPDYRPAMGEMHRVLQLYSADQPEIHAIAAEMRAIADGYGARGPDHVAFGRNRPNAKNVIDSWGLEHCSSEKPVPAFSRNALGERLLIGEIYLPVSRLMDYYGGAQAGVQLPFNFQLIDAPWQARALAALIANYEAALPPGGWPNWVLGNHDRSRIASKRGETQARIAAMLLLTLRGTPTLYYGDELGLSDVPIPPAQLRDPRELREPGLGLGRDPVRTPMPWDAGAHAGFSTVSPWLPLNADWPIRNVAGMADEPASILTLYRQLLALRRAYPALAVGDFGLLDSEGDVLAYERRYAAQRLIVALNLGGSEQRLTLPPWASGHRLILSTRGEAPLVESHVLRLRADEGVILAT</sequence>
<dbReference type="CDD" id="cd11331">
    <property type="entry name" value="AmyAc_OligoGlu_like"/>
    <property type="match status" value="1"/>
</dbReference>
<evidence type="ECO:0000256" key="2">
    <source>
        <dbReference type="ARBA" id="ARBA00022801"/>
    </source>
</evidence>
<dbReference type="RefSeq" id="WP_210202306.1">
    <property type="nucleotide sequence ID" value="NZ_PQFZ01000004.1"/>
</dbReference>
<accession>A0A2S4MF94</accession>
<keyword evidence="6" id="KW-1185">Reference proteome</keyword>
<reference evidence="5 6" key="1">
    <citation type="submission" date="2018-01" db="EMBL/GenBank/DDBJ databases">
        <title>Genomic Encyclopedia of Type Strains, Phase III (KMG-III): the genomes of soil and plant-associated and newly described type strains.</title>
        <authorList>
            <person name="Whitman W."/>
        </authorList>
    </citation>
    <scope>NUCLEOTIDE SEQUENCE [LARGE SCALE GENOMIC DNA]</scope>
    <source>
        <strain evidence="5 6">1131</strain>
    </source>
</reference>